<name>A0ACB7WZ40_9ERIC</name>
<sequence>MRSHTSNHHDLQPRSTSISLASAPDVEVPTTARIEAEFSLRNSSLFLTIQNLKGLKRRSSSCSRQGSTHHQYSTASIFLLAAAAASGMWIGRARVWKCCHFNSFLAFDW</sequence>
<proteinExistence type="predicted"/>
<protein>
    <submittedName>
        <fullName evidence="1">Uncharacterized protein</fullName>
    </submittedName>
</protein>
<dbReference type="EMBL" id="CM037152">
    <property type="protein sequence ID" value="KAH7833570.1"/>
    <property type="molecule type" value="Genomic_DNA"/>
</dbReference>
<accession>A0ACB7WZ40</accession>
<gene>
    <name evidence="1" type="ORF">Vadar_007702</name>
</gene>
<dbReference type="Proteomes" id="UP000828048">
    <property type="component" value="Chromosome 2"/>
</dbReference>
<organism evidence="1 2">
    <name type="scientific">Vaccinium darrowii</name>
    <dbReference type="NCBI Taxonomy" id="229202"/>
    <lineage>
        <taxon>Eukaryota</taxon>
        <taxon>Viridiplantae</taxon>
        <taxon>Streptophyta</taxon>
        <taxon>Embryophyta</taxon>
        <taxon>Tracheophyta</taxon>
        <taxon>Spermatophyta</taxon>
        <taxon>Magnoliopsida</taxon>
        <taxon>eudicotyledons</taxon>
        <taxon>Gunneridae</taxon>
        <taxon>Pentapetalae</taxon>
        <taxon>asterids</taxon>
        <taxon>Ericales</taxon>
        <taxon>Ericaceae</taxon>
        <taxon>Vaccinioideae</taxon>
        <taxon>Vaccinieae</taxon>
        <taxon>Vaccinium</taxon>
    </lineage>
</organism>
<keyword evidence="2" id="KW-1185">Reference proteome</keyword>
<reference evidence="1 2" key="1">
    <citation type="journal article" date="2021" name="Hortic Res">
        <title>High-quality reference genome and annotation aids understanding of berry development for evergreen blueberry (Vaccinium darrowii).</title>
        <authorList>
            <person name="Yu J."/>
            <person name="Hulse-Kemp A.M."/>
            <person name="Babiker E."/>
            <person name="Staton M."/>
        </authorList>
    </citation>
    <scope>NUCLEOTIDE SEQUENCE [LARGE SCALE GENOMIC DNA]</scope>
    <source>
        <strain evidence="2">cv. NJ 8807/NJ 8810</strain>
        <tissue evidence="1">Young leaf</tissue>
    </source>
</reference>
<comment type="caution">
    <text evidence="1">The sequence shown here is derived from an EMBL/GenBank/DDBJ whole genome shotgun (WGS) entry which is preliminary data.</text>
</comment>
<evidence type="ECO:0000313" key="2">
    <source>
        <dbReference type="Proteomes" id="UP000828048"/>
    </source>
</evidence>
<evidence type="ECO:0000313" key="1">
    <source>
        <dbReference type="EMBL" id="KAH7833570.1"/>
    </source>
</evidence>